<gene>
    <name evidence="1" type="ORF">MLD38_035313</name>
</gene>
<organism evidence="1 2">
    <name type="scientific">Melastoma candidum</name>
    <dbReference type="NCBI Taxonomy" id="119954"/>
    <lineage>
        <taxon>Eukaryota</taxon>
        <taxon>Viridiplantae</taxon>
        <taxon>Streptophyta</taxon>
        <taxon>Embryophyta</taxon>
        <taxon>Tracheophyta</taxon>
        <taxon>Spermatophyta</taxon>
        <taxon>Magnoliopsida</taxon>
        <taxon>eudicotyledons</taxon>
        <taxon>Gunneridae</taxon>
        <taxon>Pentapetalae</taxon>
        <taxon>rosids</taxon>
        <taxon>malvids</taxon>
        <taxon>Myrtales</taxon>
        <taxon>Melastomataceae</taxon>
        <taxon>Melastomatoideae</taxon>
        <taxon>Melastomateae</taxon>
        <taxon>Melastoma</taxon>
    </lineage>
</organism>
<sequence>MLGDVREMGSPERDDCGREKMGRSAGDELPPLGGAGGRGRNAGRKEDKESAPAELRTTGWLCYGLQERLESRVLHSRFRNVEEDMRDVSHPGRLQPQTYLGRSWMQGRNDLPNVKAVRMAKTRQGRIRDLCFSGEVVPGSEG</sequence>
<accession>A0ACB9MG84</accession>
<dbReference type="EMBL" id="CM042889">
    <property type="protein sequence ID" value="KAI4321995.1"/>
    <property type="molecule type" value="Genomic_DNA"/>
</dbReference>
<keyword evidence="2" id="KW-1185">Reference proteome</keyword>
<evidence type="ECO:0000313" key="2">
    <source>
        <dbReference type="Proteomes" id="UP001057402"/>
    </source>
</evidence>
<evidence type="ECO:0000313" key="1">
    <source>
        <dbReference type="EMBL" id="KAI4321995.1"/>
    </source>
</evidence>
<dbReference type="Proteomes" id="UP001057402">
    <property type="component" value="Chromosome 10"/>
</dbReference>
<name>A0ACB9MG84_9MYRT</name>
<proteinExistence type="predicted"/>
<protein>
    <submittedName>
        <fullName evidence="1">Uncharacterized protein</fullName>
    </submittedName>
</protein>
<comment type="caution">
    <text evidence="1">The sequence shown here is derived from an EMBL/GenBank/DDBJ whole genome shotgun (WGS) entry which is preliminary data.</text>
</comment>
<reference evidence="2" key="1">
    <citation type="journal article" date="2023" name="Front. Plant Sci.">
        <title>Chromosomal-level genome assembly of Melastoma candidum provides insights into trichome evolution.</title>
        <authorList>
            <person name="Zhong Y."/>
            <person name="Wu W."/>
            <person name="Sun C."/>
            <person name="Zou P."/>
            <person name="Liu Y."/>
            <person name="Dai S."/>
            <person name="Zhou R."/>
        </authorList>
    </citation>
    <scope>NUCLEOTIDE SEQUENCE [LARGE SCALE GENOMIC DNA]</scope>
</reference>